<dbReference type="Gene3D" id="1.10.101.10">
    <property type="entry name" value="PGBD-like superfamily/PGBD"/>
    <property type="match status" value="2"/>
</dbReference>
<sequence length="332" mass="36910">MDSLAYLHLALAYQDPTSPELILDKWLKQFWQQWLSKPISSRFILRLLSVATALTILTLAQVALALLQRGSVGPEVRELQWQLQQLGYYQGPIDGNFDWATDQAVRNLQRQAGLQVDGVVGQDTTWAISQRLGGTPRIPTVPVSSFLPPPPPPNFNTPSYFGSNVYNPSVQPFNPSVQPFGIINRQLAPGDQGNDVVELQRLLINNGFNPGPIDGYYGPQTRDAVEQFQLSRGLFANGIADAETIRALLGGGSGNNMAIPRFTPKGYVVIIPTGDNTLVTRVQQFNSGAQLYRNRRGRYIYVNTYLNRARAESESALLRSRGFTNARVVYFR</sequence>
<evidence type="ECO:0000259" key="2">
    <source>
        <dbReference type="Pfam" id="PF01471"/>
    </source>
</evidence>
<reference evidence="3 4" key="1">
    <citation type="submission" date="2023-01" db="EMBL/GenBank/DDBJ databases">
        <title>Novel diversity within Roseofilum (Cyanobacteria; Desertifilaceae) from marine benthic mats with descriptions of four novel species.</title>
        <authorList>
            <person name="Wang Y."/>
            <person name="Berthold D.E."/>
            <person name="Hu J."/>
            <person name="Lefler F.W."/>
            <person name="Laughinghouse H.D. IV."/>
        </authorList>
    </citation>
    <scope>NUCLEOTIDE SEQUENCE [LARGE SCALE GENOMIC DNA]</scope>
    <source>
        <strain evidence="3 4">BLCC-M91</strain>
    </source>
</reference>
<dbReference type="EMBL" id="JAQPOK010000018">
    <property type="protein sequence ID" value="MDJ1177746.1"/>
    <property type="molecule type" value="Genomic_DNA"/>
</dbReference>
<gene>
    <name evidence="3" type="ORF">PJF56_02595</name>
</gene>
<comment type="caution">
    <text evidence="3">The sequence shown here is derived from an EMBL/GenBank/DDBJ whole genome shotgun (WGS) entry which is preliminary data.</text>
</comment>
<dbReference type="Proteomes" id="UP001231370">
    <property type="component" value="Unassembled WGS sequence"/>
</dbReference>
<dbReference type="InterPro" id="IPR036366">
    <property type="entry name" value="PGBDSf"/>
</dbReference>
<dbReference type="RefSeq" id="WP_283761074.1">
    <property type="nucleotide sequence ID" value="NZ_JAQPOK010000018.1"/>
</dbReference>
<dbReference type="InterPro" id="IPR002477">
    <property type="entry name" value="Peptidoglycan-bd-like"/>
</dbReference>
<keyword evidence="1" id="KW-0472">Membrane</keyword>
<dbReference type="Pfam" id="PF01471">
    <property type="entry name" value="PG_binding_1"/>
    <property type="match status" value="2"/>
</dbReference>
<dbReference type="InterPro" id="IPR036365">
    <property type="entry name" value="PGBD-like_sf"/>
</dbReference>
<dbReference type="SUPFAM" id="SSF47090">
    <property type="entry name" value="PGBD-like"/>
    <property type="match status" value="2"/>
</dbReference>
<keyword evidence="1" id="KW-1133">Transmembrane helix</keyword>
<name>A0ABT7BEZ8_9CYAN</name>
<protein>
    <submittedName>
        <fullName evidence="3">Peptidoglycan-binding domain-containing protein</fullName>
    </submittedName>
</protein>
<organism evidence="3 4">
    <name type="scientific">Roseofilum halophilum BLCC-M91</name>
    <dbReference type="NCBI Taxonomy" id="3022259"/>
    <lineage>
        <taxon>Bacteria</taxon>
        <taxon>Bacillati</taxon>
        <taxon>Cyanobacteriota</taxon>
        <taxon>Cyanophyceae</taxon>
        <taxon>Desertifilales</taxon>
        <taxon>Desertifilaceae</taxon>
        <taxon>Roseofilum</taxon>
        <taxon>Roseofilum halophilum</taxon>
    </lineage>
</organism>
<evidence type="ECO:0000313" key="3">
    <source>
        <dbReference type="EMBL" id="MDJ1177746.1"/>
    </source>
</evidence>
<accession>A0ABT7BEZ8</accession>
<keyword evidence="4" id="KW-1185">Reference proteome</keyword>
<evidence type="ECO:0000256" key="1">
    <source>
        <dbReference type="SAM" id="Phobius"/>
    </source>
</evidence>
<keyword evidence="1" id="KW-0812">Transmembrane</keyword>
<evidence type="ECO:0000313" key="4">
    <source>
        <dbReference type="Proteomes" id="UP001231370"/>
    </source>
</evidence>
<feature type="transmembrane region" description="Helical" evidence="1">
    <location>
        <begin position="43"/>
        <end position="67"/>
    </location>
</feature>
<feature type="domain" description="Peptidoglycan binding-like" evidence="2">
    <location>
        <begin position="73"/>
        <end position="124"/>
    </location>
</feature>
<feature type="domain" description="Peptidoglycan binding-like" evidence="2">
    <location>
        <begin position="192"/>
        <end position="248"/>
    </location>
</feature>
<proteinExistence type="predicted"/>